<evidence type="ECO:0000256" key="2">
    <source>
        <dbReference type="ARBA" id="ARBA00011738"/>
    </source>
</evidence>
<comment type="similarity">
    <text evidence="1">Belongs to the glycosyltransferase group 1 family. Glycosyltransferase 4 subfamily.</text>
</comment>
<dbReference type="PANTHER" id="PTHR47779:SF1">
    <property type="entry name" value="SYNTHASE (CCG-9), PUTATIVE (AFU_ORTHOLOGUE AFUA_3G12100)-RELATED"/>
    <property type="match status" value="1"/>
</dbReference>
<gene>
    <name evidence="9" type="primary">treT</name>
    <name evidence="9" type="ORF">SCFA_90027</name>
</gene>
<protein>
    <submittedName>
        <fullName evidence="9">Trehalose synthase</fullName>
        <ecNumber evidence="9">2.4.1.245</ecNumber>
    </submittedName>
</protein>
<evidence type="ECO:0000256" key="5">
    <source>
        <dbReference type="ARBA" id="ARBA00022679"/>
    </source>
</evidence>
<evidence type="ECO:0000259" key="7">
    <source>
        <dbReference type="Pfam" id="PF00534"/>
    </source>
</evidence>
<dbReference type="GO" id="GO:0006006">
    <property type="term" value="P:glucose metabolic process"/>
    <property type="evidence" value="ECO:0007669"/>
    <property type="project" value="UniProtKB-KW"/>
</dbReference>
<keyword evidence="5 9" id="KW-0808">Transferase</keyword>
<dbReference type="InterPro" id="IPR052078">
    <property type="entry name" value="Trehalose_Metab_GTase"/>
</dbReference>
<keyword evidence="3" id="KW-0313">Glucose metabolism</keyword>
<dbReference type="Gene3D" id="3.40.50.2000">
    <property type="entry name" value="Glycogen Phosphorylase B"/>
    <property type="match status" value="2"/>
</dbReference>
<dbReference type="GO" id="GO:0102986">
    <property type="term" value="F:trehalose synthase activity"/>
    <property type="evidence" value="ECO:0007669"/>
    <property type="project" value="UniProtKB-EC"/>
</dbReference>
<dbReference type="InterPro" id="IPR049438">
    <property type="entry name" value="TreT_GT1"/>
</dbReference>
<dbReference type="PANTHER" id="PTHR47779">
    <property type="entry name" value="SYNTHASE (CCG-9), PUTATIVE (AFU_ORTHOLOGUE AFUA_3G12100)-RELATED"/>
    <property type="match status" value="1"/>
</dbReference>
<comment type="subunit">
    <text evidence="2">Homodimer.</text>
</comment>
<proteinExistence type="inferred from homology"/>
<feature type="domain" description="Trehalose synthase N-terminal" evidence="8">
    <location>
        <begin position="31"/>
        <end position="173"/>
    </location>
</feature>
<evidence type="ECO:0000313" key="9">
    <source>
        <dbReference type="EMBL" id="VFU18810.1"/>
    </source>
</evidence>
<dbReference type="Pfam" id="PF21269">
    <property type="entry name" value="TreT_GT1"/>
    <property type="match status" value="1"/>
</dbReference>
<accession>A0A485MCQ9</accession>
<name>A0A485MCQ9_9ZZZZ</name>
<evidence type="ECO:0000256" key="6">
    <source>
        <dbReference type="ARBA" id="ARBA00023277"/>
    </source>
</evidence>
<dbReference type="InterPro" id="IPR001296">
    <property type="entry name" value="Glyco_trans_1"/>
</dbReference>
<keyword evidence="6" id="KW-0119">Carbohydrate metabolism</keyword>
<dbReference type="EC" id="2.4.1.245" evidence="9"/>
<evidence type="ECO:0000256" key="3">
    <source>
        <dbReference type="ARBA" id="ARBA00022526"/>
    </source>
</evidence>
<evidence type="ECO:0000256" key="1">
    <source>
        <dbReference type="ARBA" id="ARBA00009481"/>
    </source>
</evidence>
<evidence type="ECO:0000256" key="4">
    <source>
        <dbReference type="ARBA" id="ARBA00022676"/>
    </source>
</evidence>
<keyword evidence="4 9" id="KW-0328">Glycosyltransferase</keyword>
<dbReference type="AlphaFoldDB" id="A0A485MCQ9"/>
<dbReference type="Pfam" id="PF00534">
    <property type="entry name" value="Glycos_transf_1"/>
    <property type="match status" value="1"/>
</dbReference>
<feature type="domain" description="Glycosyl transferase family 1" evidence="7">
    <location>
        <begin position="206"/>
        <end position="372"/>
    </location>
</feature>
<sequence length="428" mass="47392">MIEKYRDIAPDKILSEINALAGALRGHTLQHISSTRIGGGVAEILNRMIPWTTSLGIPTTWDVIDGRQDFFEVTKSIHNALQGSDVEISCCNKEIYLAHLAHNAGKIEPDADVVMVHDPQPAFLIEYFPHRRKSMVWRCHIDLSRPMPAIWRFLRPAINKYAMAVFHIPHFAQKDLTIPKVLISPSIDPLSEKNRELTQEEITRIVEGFGIDRGRPIIVQVSRFDRFKDPMGVIAAFRQVRRHFDCQLVLAGGGATDDPEGPMVQAEVEEAAAGDPDIFVLFQPTDLEVNALQRAADIILQKSTREGFGLTVTEGMWKGKPVIGGAVGGIPAQIIHGETGYLVNSPEGAAYRIRYLLSHPHAGSVMGARGREHVRYNFLITRHVRDYLLLMLHVMQNESERPVFIGGVTGKTGRPGGGDIAAKAGEKS</sequence>
<dbReference type="EMBL" id="CAADRM010000158">
    <property type="protein sequence ID" value="VFU18810.1"/>
    <property type="molecule type" value="Genomic_DNA"/>
</dbReference>
<reference evidence="9" key="1">
    <citation type="submission" date="2019-03" db="EMBL/GenBank/DDBJ databases">
        <authorList>
            <person name="Hao L."/>
        </authorList>
    </citation>
    <scope>NUCLEOTIDE SEQUENCE</scope>
</reference>
<organism evidence="9">
    <name type="scientific">anaerobic digester metagenome</name>
    <dbReference type="NCBI Taxonomy" id="1263854"/>
    <lineage>
        <taxon>unclassified sequences</taxon>
        <taxon>metagenomes</taxon>
        <taxon>ecological metagenomes</taxon>
    </lineage>
</organism>
<dbReference type="SUPFAM" id="SSF53756">
    <property type="entry name" value="UDP-Glycosyltransferase/glycogen phosphorylase"/>
    <property type="match status" value="1"/>
</dbReference>
<evidence type="ECO:0000259" key="8">
    <source>
        <dbReference type="Pfam" id="PF21269"/>
    </source>
</evidence>